<dbReference type="PANTHER" id="PTHR46586">
    <property type="entry name" value="ANKYRIN REPEAT-CONTAINING PROTEIN"/>
    <property type="match status" value="1"/>
</dbReference>
<evidence type="ECO:0000313" key="2">
    <source>
        <dbReference type="Proteomes" id="UP000243217"/>
    </source>
</evidence>
<dbReference type="Pfam" id="PF13637">
    <property type="entry name" value="Ank_4"/>
    <property type="match status" value="1"/>
</dbReference>
<organism evidence="1 2">
    <name type="scientific">Thraustotheca clavata</name>
    <dbReference type="NCBI Taxonomy" id="74557"/>
    <lineage>
        <taxon>Eukaryota</taxon>
        <taxon>Sar</taxon>
        <taxon>Stramenopiles</taxon>
        <taxon>Oomycota</taxon>
        <taxon>Saprolegniomycetes</taxon>
        <taxon>Saprolegniales</taxon>
        <taxon>Achlyaceae</taxon>
        <taxon>Thraustotheca</taxon>
    </lineage>
</organism>
<keyword evidence="2" id="KW-1185">Reference proteome</keyword>
<dbReference type="Proteomes" id="UP000243217">
    <property type="component" value="Unassembled WGS sequence"/>
</dbReference>
<accession>A0A1V9ZPZ2</accession>
<dbReference type="SUPFAM" id="SSF48403">
    <property type="entry name" value="Ankyrin repeat"/>
    <property type="match status" value="1"/>
</dbReference>
<gene>
    <name evidence="1" type="ORF">THRCLA_06238</name>
</gene>
<dbReference type="AlphaFoldDB" id="A0A1V9ZPZ2"/>
<evidence type="ECO:0000313" key="1">
    <source>
        <dbReference type="EMBL" id="OQS00088.1"/>
    </source>
</evidence>
<dbReference type="OrthoDB" id="63354at2759"/>
<sequence>MSSVLQSPDLLELVFAFQDGWYQEQLDLIMTLELHGLRHLVHSASSQPFPSMDRVVEILSPWIEKHGISAAQRLVRDMAQVGGLLFLHCAHEGNTVLLKSIQEVGNISLGTQQRIVHTAAAAGHVNVLEFLHQNNYSGFTADTMDTAVSHGHLDAVKFLHANRSEGCTTKALDQAIYHGHSDLIDWLYTNRTEGCSHSGLLFAAKKGSPILQRIVEDGRMQLGGSEIIHAARSGHFTLVKYLASLVSTNHIKRALEAATYLGYTEICQYLNTVIS</sequence>
<dbReference type="InterPro" id="IPR052050">
    <property type="entry name" value="SecEffector_AnkRepeat"/>
</dbReference>
<comment type="caution">
    <text evidence="1">The sequence shown here is derived from an EMBL/GenBank/DDBJ whole genome shotgun (WGS) entry which is preliminary data.</text>
</comment>
<dbReference type="Gene3D" id="1.25.40.20">
    <property type="entry name" value="Ankyrin repeat-containing domain"/>
    <property type="match status" value="1"/>
</dbReference>
<protein>
    <submittedName>
        <fullName evidence="1">Uncharacterized protein</fullName>
    </submittedName>
</protein>
<reference evidence="1 2" key="1">
    <citation type="journal article" date="2014" name="Genome Biol. Evol.">
        <title>The secreted proteins of Achlya hypogyna and Thraustotheca clavata identify the ancestral oomycete secretome and reveal gene acquisitions by horizontal gene transfer.</title>
        <authorList>
            <person name="Misner I."/>
            <person name="Blouin N."/>
            <person name="Leonard G."/>
            <person name="Richards T.A."/>
            <person name="Lane C.E."/>
        </authorList>
    </citation>
    <scope>NUCLEOTIDE SEQUENCE [LARGE SCALE GENOMIC DNA]</scope>
    <source>
        <strain evidence="1 2">ATCC 34112</strain>
    </source>
</reference>
<dbReference type="PANTHER" id="PTHR46586:SF3">
    <property type="entry name" value="ANKYRIN REPEAT-CONTAINING PROTEIN"/>
    <property type="match status" value="1"/>
</dbReference>
<name>A0A1V9ZPZ2_9STRA</name>
<dbReference type="EMBL" id="JNBS01001755">
    <property type="protein sequence ID" value="OQS00088.1"/>
    <property type="molecule type" value="Genomic_DNA"/>
</dbReference>
<proteinExistence type="predicted"/>
<dbReference type="InterPro" id="IPR002110">
    <property type="entry name" value="Ankyrin_rpt"/>
</dbReference>
<dbReference type="InterPro" id="IPR036770">
    <property type="entry name" value="Ankyrin_rpt-contain_sf"/>
</dbReference>